<reference evidence="5" key="1">
    <citation type="journal article" date="2021" name="Nat. Commun.">
        <title>Genetic determinants of endophytism in the Arabidopsis root mycobiome.</title>
        <authorList>
            <person name="Mesny F."/>
            <person name="Miyauchi S."/>
            <person name="Thiergart T."/>
            <person name="Pickel B."/>
            <person name="Atanasova L."/>
            <person name="Karlsson M."/>
            <person name="Huettel B."/>
            <person name="Barry K.W."/>
            <person name="Haridas S."/>
            <person name="Chen C."/>
            <person name="Bauer D."/>
            <person name="Andreopoulos W."/>
            <person name="Pangilinan J."/>
            <person name="LaButti K."/>
            <person name="Riley R."/>
            <person name="Lipzen A."/>
            <person name="Clum A."/>
            <person name="Drula E."/>
            <person name="Henrissat B."/>
            <person name="Kohler A."/>
            <person name="Grigoriev I.V."/>
            <person name="Martin F.M."/>
            <person name="Hacquard S."/>
        </authorList>
    </citation>
    <scope>NUCLEOTIDE SEQUENCE</scope>
    <source>
        <strain evidence="5">MPI-CAGE-CH-0235</strain>
    </source>
</reference>
<accession>A0A8K0SEA4</accession>
<keyword evidence="6" id="KW-1185">Reference proteome</keyword>
<dbReference type="PROSITE" id="PS51819">
    <property type="entry name" value="VOC"/>
    <property type="match status" value="1"/>
</dbReference>
<name>A0A8K0SEA4_9HYPO</name>
<keyword evidence="3" id="KW-0046">Antibiotic resistance</keyword>
<proteinExistence type="inferred from homology"/>
<dbReference type="OrthoDB" id="4235865at2759"/>
<dbReference type="AlphaFoldDB" id="A0A8K0SEA4"/>
<organism evidence="5 6">
    <name type="scientific">Stachybotrys elegans</name>
    <dbReference type="NCBI Taxonomy" id="80388"/>
    <lineage>
        <taxon>Eukaryota</taxon>
        <taxon>Fungi</taxon>
        <taxon>Dikarya</taxon>
        <taxon>Ascomycota</taxon>
        <taxon>Pezizomycotina</taxon>
        <taxon>Sordariomycetes</taxon>
        <taxon>Hypocreomycetidae</taxon>
        <taxon>Hypocreales</taxon>
        <taxon>Stachybotryaceae</taxon>
        <taxon>Stachybotrys</taxon>
    </lineage>
</organism>
<sequence>MSVTFHSVVPVLRIFDVAKADEFYVGFLGFDIDWDHRFDETLPLYRQISKEGLILHLSEHHGDGSPGSHVRVLARNLQSYQAALVAKTYRYLRPGLEEVDGRMEMCIIDPFGNRITFYEPKVEEKD</sequence>
<evidence type="ECO:0000256" key="3">
    <source>
        <dbReference type="ARBA" id="ARBA00023251"/>
    </source>
</evidence>
<evidence type="ECO:0000313" key="5">
    <source>
        <dbReference type="EMBL" id="KAH7305800.1"/>
    </source>
</evidence>
<dbReference type="GO" id="GO:0046677">
    <property type="term" value="P:response to antibiotic"/>
    <property type="evidence" value="ECO:0007669"/>
    <property type="project" value="UniProtKB-KW"/>
</dbReference>
<evidence type="ECO:0000259" key="4">
    <source>
        <dbReference type="PROSITE" id="PS51819"/>
    </source>
</evidence>
<dbReference type="Pfam" id="PF19581">
    <property type="entry name" value="Glyoxalase_7"/>
    <property type="match status" value="1"/>
</dbReference>
<evidence type="ECO:0000256" key="2">
    <source>
        <dbReference type="ARBA" id="ARBA00021572"/>
    </source>
</evidence>
<gene>
    <name evidence="5" type="ORF">B0I35DRAFT_443309</name>
</gene>
<dbReference type="InterPro" id="IPR000335">
    <property type="entry name" value="Bleomycin-R"/>
</dbReference>
<evidence type="ECO:0000256" key="1">
    <source>
        <dbReference type="ARBA" id="ARBA00011051"/>
    </source>
</evidence>
<comment type="similarity">
    <text evidence="1">Belongs to the bleomycin resistance protein family.</text>
</comment>
<protein>
    <recommendedName>
        <fullName evidence="2">Bleomycin resistance protein</fullName>
    </recommendedName>
</protein>
<comment type="caution">
    <text evidence="5">The sequence shown here is derived from an EMBL/GenBank/DDBJ whole genome shotgun (WGS) entry which is preliminary data.</text>
</comment>
<dbReference type="InterPro" id="IPR037523">
    <property type="entry name" value="VOC_core"/>
</dbReference>
<feature type="domain" description="VOC" evidence="4">
    <location>
        <begin position="4"/>
        <end position="120"/>
    </location>
</feature>
<dbReference type="Proteomes" id="UP000813444">
    <property type="component" value="Unassembled WGS sequence"/>
</dbReference>
<dbReference type="EMBL" id="JAGPNK010000017">
    <property type="protein sequence ID" value="KAH7305800.1"/>
    <property type="molecule type" value="Genomic_DNA"/>
</dbReference>
<dbReference type="Gene3D" id="3.10.180.10">
    <property type="entry name" value="2,3-Dihydroxybiphenyl 1,2-Dioxygenase, domain 1"/>
    <property type="match status" value="1"/>
</dbReference>
<dbReference type="InterPro" id="IPR029068">
    <property type="entry name" value="Glyas_Bleomycin-R_OHBP_Dase"/>
</dbReference>
<dbReference type="SUPFAM" id="SSF54593">
    <property type="entry name" value="Glyoxalase/Bleomycin resistance protein/Dihydroxybiphenyl dioxygenase"/>
    <property type="match status" value="1"/>
</dbReference>
<evidence type="ECO:0000313" key="6">
    <source>
        <dbReference type="Proteomes" id="UP000813444"/>
    </source>
</evidence>